<dbReference type="EMBL" id="CAADRA010005700">
    <property type="protein sequence ID" value="VFT92229.1"/>
    <property type="molecule type" value="Genomic_DNA"/>
</dbReference>
<dbReference type="OrthoDB" id="59046at2759"/>
<dbReference type="Proteomes" id="UP000332933">
    <property type="component" value="Unassembled WGS sequence"/>
</dbReference>
<feature type="compositionally biased region" description="Polar residues" evidence="1">
    <location>
        <begin position="130"/>
        <end position="141"/>
    </location>
</feature>
<dbReference type="EMBL" id="VJMH01005679">
    <property type="protein sequence ID" value="KAF0693562.1"/>
    <property type="molecule type" value="Genomic_DNA"/>
</dbReference>
<evidence type="ECO:0000313" key="4">
    <source>
        <dbReference type="Proteomes" id="UP000332933"/>
    </source>
</evidence>
<proteinExistence type="predicted"/>
<protein>
    <submittedName>
        <fullName evidence="3">Aste57867_15427 protein</fullName>
    </submittedName>
</protein>
<name>A0A485L339_9STRA</name>
<gene>
    <name evidence="3" type="primary">Aste57867_15427</name>
    <name evidence="2" type="ORF">As57867_015371</name>
    <name evidence="3" type="ORF">ASTE57867_15427</name>
</gene>
<sequence length="203" mass="21696">MQLCRFPHCRSYGKLDGFCLVHFKTNGAALPAAAGPTHHHHTSMPVTQRLAFTPPPYTLPPPSLAKLPDAGVVRDHTAAVPLAPLVTLARVPSLPNGRLKCFAPQCMAPIQGDAPFCHDHQHCTLMVDTTASSSSPSTHQQHLVARKRRRLSSIEARPGNDGPRYASPTSAASPSSHPSVAASSSSFTEHEHARILANLGRSC</sequence>
<dbReference type="AlphaFoldDB" id="A0A485L339"/>
<evidence type="ECO:0000256" key="1">
    <source>
        <dbReference type="SAM" id="MobiDB-lite"/>
    </source>
</evidence>
<evidence type="ECO:0000313" key="2">
    <source>
        <dbReference type="EMBL" id="KAF0693562.1"/>
    </source>
</evidence>
<evidence type="ECO:0000313" key="3">
    <source>
        <dbReference type="EMBL" id="VFT92229.1"/>
    </source>
</evidence>
<accession>A0A485L339</accession>
<reference evidence="3 4" key="1">
    <citation type="submission" date="2019-03" db="EMBL/GenBank/DDBJ databases">
        <authorList>
            <person name="Gaulin E."/>
            <person name="Dumas B."/>
        </authorList>
    </citation>
    <scope>NUCLEOTIDE SEQUENCE [LARGE SCALE GENOMIC DNA]</scope>
    <source>
        <strain evidence="3">CBS 568.67</strain>
    </source>
</reference>
<reference evidence="2" key="2">
    <citation type="submission" date="2019-06" db="EMBL/GenBank/DDBJ databases">
        <title>Genomics analysis of Aphanomyces spp. identifies a new class of oomycete effector associated with host adaptation.</title>
        <authorList>
            <person name="Gaulin E."/>
        </authorList>
    </citation>
    <scope>NUCLEOTIDE SEQUENCE</scope>
    <source>
        <strain evidence="2">CBS 578.67</strain>
    </source>
</reference>
<feature type="region of interest" description="Disordered" evidence="1">
    <location>
        <begin position="130"/>
        <end position="188"/>
    </location>
</feature>
<keyword evidence="4" id="KW-1185">Reference proteome</keyword>
<organism evidence="3 4">
    <name type="scientific">Aphanomyces stellatus</name>
    <dbReference type="NCBI Taxonomy" id="120398"/>
    <lineage>
        <taxon>Eukaryota</taxon>
        <taxon>Sar</taxon>
        <taxon>Stramenopiles</taxon>
        <taxon>Oomycota</taxon>
        <taxon>Saprolegniomycetes</taxon>
        <taxon>Saprolegniales</taxon>
        <taxon>Verrucalvaceae</taxon>
        <taxon>Aphanomyces</taxon>
    </lineage>
</organism>
<feature type="compositionally biased region" description="Low complexity" evidence="1">
    <location>
        <begin position="166"/>
        <end position="186"/>
    </location>
</feature>